<keyword evidence="13" id="KW-0175">Coiled coil</keyword>
<feature type="domain" description="NUA/TPR/MLP1-2-like" evidence="16">
    <location>
        <begin position="101"/>
        <end position="194"/>
    </location>
</feature>
<dbReference type="GO" id="GO:0031965">
    <property type="term" value="C:nuclear membrane"/>
    <property type="evidence" value="ECO:0007669"/>
    <property type="project" value="UniProtKB-SubCell"/>
</dbReference>
<keyword evidence="6" id="KW-0653">Protein transport</keyword>
<keyword evidence="5" id="KW-0509">mRNA transport</keyword>
<dbReference type="Gene3D" id="1.20.5.170">
    <property type="match status" value="1"/>
</dbReference>
<evidence type="ECO:0000256" key="2">
    <source>
        <dbReference type="ARBA" id="ARBA00004620"/>
    </source>
</evidence>
<dbReference type="GO" id="GO:0044613">
    <property type="term" value="C:nuclear pore central transport channel"/>
    <property type="evidence" value="ECO:0007669"/>
    <property type="project" value="TreeGrafter"/>
</dbReference>
<keyword evidence="8" id="KW-0906">Nuclear pore complex</keyword>
<evidence type="ECO:0000313" key="17">
    <source>
        <dbReference type="EMBL" id="RKO89383.1"/>
    </source>
</evidence>
<evidence type="ECO:0000256" key="8">
    <source>
        <dbReference type="ARBA" id="ARBA00023132"/>
    </source>
</evidence>
<keyword evidence="4" id="KW-0813">Transport</keyword>
<evidence type="ECO:0000256" key="7">
    <source>
        <dbReference type="ARBA" id="ARBA00023010"/>
    </source>
</evidence>
<feature type="domain" description="Nucleoporin NSP1-like C-terminal" evidence="15">
    <location>
        <begin position="1"/>
        <end position="86"/>
    </location>
</feature>
<accession>A0A4P9WCP8</accession>
<evidence type="ECO:0000256" key="5">
    <source>
        <dbReference type="ARBA" id="ARBA00022816"/>
    </source>
</evidence>
<dbReference type="GO" id="GO:0006606">
    <property type="term" value="P:protein import into nucleus"/>
    <property type="evidence" value="ECO:0007669"/>
    <property type="project" value="TreeGrafter"/>
</dbReference>
<dbReference type="InterPro" id="IPR007758">
    <property type="entry name" value="Nucleoporin_NSP1_C"/>
</dbReference>
<evidence type="ECO:0000256" key="3">
    <source>
        <dbReference type="ARBA" id="ARBA00005911"/>
    </source>
</evidence>
<comment type="subcellular location">
    <subcellularLocation>
        <location evidence="2">Nucleus membrane</location>
        <topology evidence="2">Peripheral membrane protein</topology>
        <orientation evidence="2">Nucleoplasmic side</orientation>
    </subcellularLocation>
    <subcellularLocation>
        <location evidence="1">Nucleus</location>
        <location evidence="1">Nuclear pore complex</location>
    </subcellularLocation>
</comment>
<dbReference type="Pfam" id="PF25785">
    <property type="entry name" value="TPR"/>
    <property type="match status" value="1"/>
</dbReference>
<evidence type="ECO:0000256" key="12">
    <source>
        <dbReference type="ARBA" id="ARBA00081079"/>
    </source>
</evidence>
<keyword evidence="9" id="KW-0539">Nucleus</keyword>
<dbReference type="GO" id="GO:0051028">
    <property type="term" value="P:mRNA transport"/>
    <property type="evidence" value="ECO:0007669"/>
    <property type="project" value="UniProtKB-KW"/>
</dbReference>
<evidence type="ECO:0000256" key="13">
    <source>
        <dbReference type="SAM" id="Coils"/>
    </source>
</evidence>
<dbReference type="Pfam" id="PF05064">
    <property type="entry name" value="Nsp1_C"/>
    <property type="match status" value="1"/>
</dbReference>
<evidence type="ECO:0000256" key="1">
    <source>
        <dbReference type="ARBA" id="ARBA00004567"/>
    </source>
</evidence>
<dbReference type="FunFam" id="1.20.5.170:FF:000040">
    <property type="entry name" value="Nuclear pore glycoprotein p62"/>
    <property type="match status" value="1"/>
</dbReference>
<dbReference type="GO" id="GO:0005543">
    <property type="term" value="F:phospholipid binding"/>
    <property type="evidence" value="ECO:0007669"/>
    <property type="project" value="TreeGrafter"/>
</dbReference>
<dbReference type="OrthoDB" id="344345at2759"/>
<reference evidence="18" key="1">
    <citation type="journal article" date="2018" name="Nat. Microbiol.">
        <title>Leveraging single-cell genomics to expand the fungal tree of life.</title>
        <authorList>
            <person name="Ahrendt S.R."/>
            <person name="Quandt C.A."/>
            <person name="Ciobanu D."/>
            <person name="Clum A."/>
            <person name="Salamov A."/>
            <person name="Andreopoulos B."/>
            <person name="Cheng J.F."/>
            <person name="Woyke T."/>
            <person name="Pelin A."/>
            <person name="Henrissat B."/>
            <person name="Reynolds N.K."/>
            <person name="Benny G.L."/>
            <person name="Smith M.E."/>
            <person name="James T.Y."/>
            <person name="Grigoriev I.V."/>
        </authorList>
    </citation>
    <scope>NUCLEOTIDE SEQUENCE [LARGE SCALE GENOMIC DNA]</scope>
</reference>
<gene>
    <name evidence="17" type="ORF">BDK51DRAFT_6319</name>
</gene>
<dbReference type="InterPro" id="IPR026010">
    <property type="entry name" value="NSP1/NUP62"/>
</dbReference>
<organism evidence="17 18">
    <name type="scientific">Blyttiomyces helicus</name>
    <dbReference type="NCBI Taxonomy" id="388810"/>
    <lineage>
        <taxon>Eukaryota</taxon>
        <taxon>Fungi</taxon>
        <taxon>Fungi incertae sedis</taxon>
        <taxon>Chytridiomycota</taxon>
        <taxon>Chytridiomycota incertae sedis</taxon>
        <taxon>Chytridiomycetes</taxon>
        <taxon>Chytridiomycetes incertae sedis</taxon>
        <taxon>Blyttiomyces</taxon>
    </lineage>
</organism>
<dbReference type="GO" id="GO:0017056">
    <property type="term" value="F:structural constituent of nuclear pore"/>
    <property type="evidence" value="ECO:0007669"/>
    <property type="project" value="InterPro"/>
</dbReference>
<evidence type="ECO:0000256" key="6">
    <source>
        <dbReference type="ARBA" id="ARBA00022927"/>
    </source>
</evidence>
<dbReference type="GO" id="GO:0006405">
    <property type="term" value="P:RNA export from nucleus"/>
    <property type="evidence" value="ECO:0007669"/>
    <property type="project" value="TreeGrafter"/>
</dbReference>
<feature type="coiled-coil region" evidence="13">
    <location>
        <begin position="105"/>
        <end position="132"/>
    </location>
</feature>
<evidence type="ECO:0000259" key="16">
    <source>
        <dbReference type="Pfam" id="PF25785"/>
    </source>
</evidence>
<protein>
    <recommendedName>
        <fullName evidence="10">Nucleoporin NSP1</fullName>
    </recommendedName>
    <alternativeName>
        <fullName evidence="11">Nuclear pore protein NSP1</fullName>
    </alternativeName>
    <alternativeName>
        <fullName evidence="12">Nucleoskeletal-like protein</fullName>
    </alternativeName>
</protein>
<name>A0A4P9WCP8_9FUNG</name>
<dbReference type="InterPro" id="IPR057974">
    <property type="entry name" value="NUA/TPR/MLP1-2-like_dom"/>
</dbReference>
<evidence type="ECO:0000313" key="18">
    <source>
        <dbReference type="Proteomes" id="UP000269721"/>
    </source>
</evidence>
<dbReference type="PANTHER" id="PTHR12084:SF0">
    <property type="entry name" value="NUCLEAR PORE GLYCOPROTEIN P62"/>
    <property type="match status" value="1"/>
</dbReference>
<sequence length="197" mass="22053">MEDILNKWKTQLDTYTKEFHKQALEVRRWDYAILENGAKISRLCEQLQSAENIQKEIDQSFDLIEAQQNELDTTLDNYTKEIKQLIEGGPDGQGRLRGSSADEEREKAYAIAENLNQQLDDLSHQLTSLIDDVNATRMGTTPSSSSSSAADADAELDDANPVAAIVRILSEHLSSLEWLDENAADLTARVQELTRAS</sequence>
<feature type="non-terminal residue" evidence="17">
    <location>
        <position position="197"/>
    </location>
</feature>
<evidence type="ECO:0000256" key="14">
    <source>
        <dbReference type="SAM" id="MobiDB-lite"/>
    </source>
</evidence>
<dbReference type="AlphaFoldDB" id="A0A4P9WCP8"/>
<feature type="region of interest" description="Disordered" evidence="14">
    <location>
        <begin position="134"/>
        <end position="154"/>
    </location>
</feature>
<evidence type="ECO:0000256" key="10">
    <source>
        <dbReference type="ARBA" id="ARBA00068864"/>
    </source>
</evidence>
<dbReference type="EMBL" id="KZ996124">
    <property type="protein sequence ID" value="RKO89383.1"/>
    <property type="molecule type" value="Genomic_DNA"/>
</dbReference>
<keyword evidence="7" id="KW-0811">Translocation</keyword>
<comment type="similarity">
    <text evidence="3">Belongs to the nucleoporin NSP1/NUP62 family.</text>
</comment>
<dbReference type="PANTHER" id="PTHR12084">
    <property type="entry name" value="NUCLEAR PORE GLYCOPROTEIN P62-RELATED"/>
    <property type="match status" value="1"/>
</dbReference>
<evidence type="ECO:0000256" key="11">
    <source>
        <dbReference type="ARBA" id="ARBA00078941"/>
    </source>
</evidence>
<keyword evidence="18" id="KW-1185">Reference proteome</keyword>
<evidence type="ECO:0000256" key="9">
    <source>
        <dbReference type="ARBA" id="ARBA00023242"/>
    </source>
</evidence>
<evidence type="ECO:0000259" key="15">
    <source>
        <dbReference type="Pfam" id="PF05064"/>
    </source>
</evidence>
<evidence type="ECO:0000256" key="4">
    <source>
        <dbReference type="ARBA" id="ARBA00022448"/>
    </source>
</evidence>
<dbReference type="Proteomes" id="UP000269721">
    <property type="component" value="Unassembled WGS sequence"/>
</dbReference>
<proteinExistence type="inferred from homology"/>